<evidence type="ECO:0000256" key="1">
    <source>
        <dbReference type="ARBA" id="ARBA00001946"/>
    </source>
</evidence>
<dbReference type="RefSeq" id="WP_048643169.1">
    <property type="nucleotide sequence ID" value="NZ_CP012040.1"/>
</dbReference>
<dbReference type="PATRIC" id="fig|320787.5.peg.3982"/>
<accession>A0A0H4PJB6</accession>
<dbReference type="KEGG" id="camu:CA2015_3636"/>
<dbReference type="SFLD" id="SFLDS00003">
    <property type="entry name" value="Haloacid_Dehalogenase"/>
    <property type="match status" value="1"/>
</dbReference>
<dbReference type="OrthoDB" id="9805604at2"/>
<comment type="similarity">
    <text evidence="2">Belongs to the KdsC family.</text>
</comment>
<dbReference type="GO" id="GO:0016788">
    <property type="term" value="F:hydrolase activity, acting on ester bonds"/>
    <property type="evidence" value="ECO:0007669"/>
    <property type="project" value="InterPro"/>
</dbReference>
<proteinExistence type="inferred from homology"/>
<dbReference type="PANTHER" id="PTHR21485:SF3">
    <property type="entry name" value="N-ACYLNEURAMINATE CYTIDYLYLTRANSFERASE"/>
    <property type="match status" value="1"/>
</dbReference>
<dbReference type="NCBIfam" id="TIGR01670">
    <property type="entry name" value="KdsC-phosphatas"/>
    <property type="match status" value="1"/>
</dbReference>
<dbReference type="PANTHER" id="PTHR21485">
    <property type="entry name" value="HAD SUPERFAMILY MEMBERS CMAS AND KDSC"/>
    <property type="match status" value="1"/>
</dbReference>
<keyword evidence="9" id="KW-1185">Reference proteome</keyword>
<feature type="binding site" evidence="7">
    <location>
        <position position="102"/>
    </location>
    <ligand>
        <name>Mg(2+)</name>
        <dbReference type="ChEBI" id="CHEBI:18420"/>
    </ligand>
</feature>
<dbReference type="InterPro" id="IPR050793">
    <property type="entry name" value="CMP-NeuNAc_synthase"/>
</dbReference>
<dbReference type="AlphaFoldDB" id="A0A0H4PJB6"/>
<dbReference type="SFLD" id="SFLDG01136">
    <property type="entry name" value="C1.6:_Phosphoserine_Phosphatas"/>
    <property type="match status" value="1"/>
</dbReference>
<dbReference type="GO" id="GO:0008781">
    <property type="term" value="F:N-acylneuraminate cytidylyltransferase activity"/>
    <property type="evidence" value="ECO:0007669"/>
    <property type="project" value="TreeGrafter"/>
</dbReference>
<dbReference type="Gene3D" id="3.40.50.1000">
    <property type="entry name" value="HAD superfamily/HAD-like"/>
    <property type="match status" value="1"/>
</dbReference>
<dbReference type="InterPro" id="IPR010023">
    <property type="entry name" value="KdsC_fam"/>
</dbReference>
<keyword evidence="5" id="KW-0378">Hydrolase</keyword>
<dbReference type="CDD" id="cd01630">
    <property type="entry name" value="HAD_KDO-like"/>
    <property type="match status" value="1"/>
</dbReference>
<evidence type="ECO:0000256" key="5">
    <source>
        <dbReference type="ARBA" id="ARBA00022801"/>
    </source>
</evidence>
<dbReference type="SFLD" id="SFLDG01138">
    <property type="entry name" value="C1.6.2:_Deoxy-d-mannose-octulo"/>
    <property type="match status" value="1"/>
</dbReference>
<gene>
    <name evidence="8" type="ORF">CA2015_3636</name>
</gene>
<organism evidence="8 9">
    <name type="scientific">Cyclobacterium amurskyense</name>
    <dbReference type="NCBI Taxonomy" id="320787"/>
    <lineage>
        <taxon>Bacteria</taxon>
        <taxon>Pseudomonadati</taxon>
        <taxon>Bacteroidota</taxon>
        <taxon>Cytophagia</taxon>
        <taxon>Cytophagales</taxon>
        <taxon>Cyclobacteriaceae</taxon>
        <taxon>Cyclobacterium</taxon>
    </lineage>
</organism>
<evidence type="ECO:0000256" key="6">
    <source>
        <dbReference type="ARBA" id="ARBA00022842"/>
    </source>
</evidence>
<evidence type="ECO:0000256" key="4">
    <source>
        <dbReference type="ARBA" id="ARBA00022723"/>
    </source>
</evidence>
<dbReference type="STRING" id="320787.CA2015_3636"/>
<dbReference type="FunFam" id="3.40.50.1000:FF:000029">
    <property type="entry name" value="3-deoxy-D-manno-octulosonate 8-phosphate phosphatase KdsC"/>
    <property type="match status" value="1"/>
</dbReference>
<dbReference type="Pfam" id="PF08282">
    <property type="entry name" value="Hydrolase_3"/>
    <property type="match status" value="1"/>
</dbReference>
<keyword evidence="6 7" id="KW-0460">Magnesium</keyword>
<reference evidence="8 9" key="1">
    <citation type="submission" date="2015-07" db="EMBL/GenBank/DDBJ databases">
        <authorList>
            <person name="Kim K.M."/>
        </authorList>
    </citation>
    <scope>NUCLEOTIDE SEQUENCE [LARGE SCALE GENOMIC DNA]</scope>
    <source>
        <strain evidence="8 9">KCTC 12363</strain>
    </source>
</reference>
<evidence type="ECO:0000313" key="8">
    <source>
        <dbReference type="EMBL" id="AKP53013.1"/>
    </source>
</evidence>
<evidence type="ECO:0000256" key="3">
    <source>
        <dbReference type="ARBA" id="ARBA00011881"/>
    </source>
</evidence>
<dbReference type="InterPro" id="IPR023214">
    <property type="entry name" value="HAD_sf"/>
</dbReference>
<dbReference type="InterPro" id="IPR036412">
    <property type="entry name" value="HAD-like_sf"/>
</dbReference>
<sequence length="165" mass="18602">MNIKLVLTDIDGVWTDGGMYYDQTGNEFKKFNTYDSAGVLWCQKMNVPMGIITGEKTEIVKNRASKLNVDFLYQGINDKLEVARKLALELNIGLENIAYIGDDLNDIELLKVAGFSACPSSAPTYIQKLVHVVLKKKGGEGVFREFVEFIFEESIHNFLEPNEDK</sequence>
<comment type="cofactor">
    <cofactor evidence="1 7">
        <name>Mg(2+)</name>
        <dbReference type="ChEBI" id="CHEBI:18420"/>
    </cofactor>
</comment>
<evidence type="ECO:0000256" key="2">
    <source>
        <dbReference type="ARBA" id="ARBA00005893"/>
    </source>
</evidence>
<evidence type="ECO:0000313" key="9">
    <source>
        <dbReference type="Proteomes" id="UP000036520"/>
    </source>
</evidence>
<dbReference type="GO" id="GO:0046872">
    <property type="term" value="F:metal ion binding"/>
    <property type="evidence" value="ECO:0007669"/>
    <property type="project" value="UniProtKB-KW"/>
</dbReference>
<comment type="subunit">
    <text evidence="3">Homotetramer.</text>
</comment>
<name>A0A0H4PJB6_9BACT</name>
<dbReference type="EMBL" id="CP012040">
    <property type="protein sequence ID" value="AKP53013.1"/>
    <property type="molecule type" value="Genomic_DNA"/>
</dbReference>
<dbReference type="Proteomes" id="UP000036520">
    <property type="component" value="Chromosome"/>
</dbReference>
<feature type="binding site" evidence="7">
    <location>
        <position position="11"/>
    </location>
    <ligand>
        <name>substrate</name>
    </ligand>
</feature>
<evidence type="ECO:0000256" key="7">
    <source>
        <dbReference type="PIRSR" id="PIRSR006118-2"/>
    </source>
</evidence>
<keyword evidence="4 7" id="KW-0479">Metal-binding</keyword>
<feature type="binding site" evidence="7">
    <location>
        <position position="9"/>
    </location>
    <ligand>
        <name>Mg(2+)</name>
        <dbReference type="ChEBI" id="CHEBI:18420"/>
    </ligand>
</feature>
<dbReference type="SUPFAM" id="SSF56784">
    <property type="entry name" value="HAD-like"/>
    <property type="match status" value="1"/>
</dbReference>
<dbReference type="PIRSF" id="PIRSF006118">
    <property type="entry name" value="KDO8-P_Ptase"/>
    <property type="match status" value="1"/>
</dbReference>
<protein>
    <submittedName>
        <fullName evidence="8">3-deoxy-D-manno-octulosonate 8-phosphate phosphatase</fullName>
    </submittedName>
</protein>